<name>A0A120LH10_ALCXX</name>
<dbReference type="SMART" id="SM00986">
    <property type="entry name" value="UDG"/>
    <property type="match status" value="1"/>
</dbReference>
<dbReference type="InterPro" id="IPR005122">
    <property type="entry name" value="Uracil-DNA_glycosylase-like"/>
</dbReference>
<dbReference type="Pfam" id="PF03167">
    <property type="entry name" value="UDG"/>
    <property type="match status" value="1"/>
</dbReference>
<reference evidence="3" key="1">
    <citation type="submission" date="2015-12" db="EMBL/GenBank/DDBJ databases">
        <title>FDA dAtabase for Regulatory Grade micrObial Sequences (FDA-ARGOS): Supporting development and validation of Infectious Disease Dx tests.</title>
        <authorList>
            <person name="Case J."/>
            <person name="Tallon L."/>
            <person name="Sadzewicz L."/>
            <person name="Sengamalay N."/>
            <person name="Ott S."/>
            <person name="Godinez A."/>
            <person name="Nagaraj S."/>
            <person name="Nadendla S."/>
            <person name="Sichtig H."/>
        </authorList>
    </citation>
    <scope>NUCLEOTIDE SEQUENCE [LARGE SCALE GENOMIC DNA]</scope>
    <source>
        <strain evidence="3">FDAARGOS_147</strain>
    </source>
</reference>
<accession>A0A120LH10</accession>
<dbReference type="AlphaFoldDB" id="A0A120LH10"/>
<evidence type="ECO:0000313" key="3">
    <source>
        <dbReference type="Proteomes" id="UP000060602"/>
    </source>
</evidence>
<dbReference type="SMART" id="SM00987">
    <property type="entry name" value="UreE_C"/>
    <property type="match status" value="1"/>
</dbReference>
<dbReference type="RefSeq" id="WP_061071677.1">
    <property type="nucleotide sequence ID" value="NZ_CP014060.2"/>
</dbReference>
<dbReference type="EMBL" id="CP014060">
    <property type="protein sequence ID" value="AMG35898.1"/>
    <property type="molecule type" value="Genomic_DNA"/>
</dbReference>
<evidence type="ECO:0000313" key="2">
    <source>
        <dbReference type="EMBL" id="AMG35898.1"/>
    </source>
</evidence>
<evidence type="ECO:0000259" key="1">
    <source>
        <dbReference type="SMART" id="SM00986"/>
    </source>
</evidence>
<organism evidence="2 3">
    <name type="scientific">Alcaligenes xylosoxydans xylosoxydans</name>
    <name type="common">Achromobacter xylosoxidans</name>
    <dbReference type="NCBI Taxonomy" id="85698"/>
    <lineage>
        <taxon>Bacteria</taxon>
        <taxon>Pseudomonadati</taxon>
        <taxon>Pseudomonadota</taxon>
        <taxon>Betaproteobacteria</taxon>
        <taxon>Burkholderiales</taxon>
        <taxon>Alcaligenaceae</taxon>
        <taxon>Achromobacter</taxon>
    </lineage>
</organism>
<dbReference type="InterPro" id="IPR026353">
    <property type="entry name" value="Hypoxan-DNA_Glyclase"/>
</dbReference>
<dbReference type="CDD" id="cd10032">
    <property type="entry name" value="UDG-F6_HDG"/>
    <property type="match status" value="1"/>
</dbReference>
<dbReference type="InterPro" id="IPR036895">
    <property type="entry name" value="Uracil-DNA_glycosylase-like_sf"/>
</dbReference>
<gene>
    <name evidence="2" type="ORF">AL504_07555</name>
</gene>
<feature type="domain" description="Uracil-DNA glycosylase-like" evidence="1">
    <location>
        <begin position="20"/>
        <end position="176"/>
    </location>
</feature>
<sequence>MPPQVDTAATARSLHVQGFAPVAAADARILVLGSMPGVASLRQVRYYAHPRNAFWPIAAQVLGFDPAAEYPARLQALQHAGIALWDVLQACERPGSLDADIRADTLVPNDFPTFLQAHPRLIRICFNGAKAATLYRRHVLPLLADHPLQYVDLPSTSPAHAAASFEKKLAAWREALTVPA</sequence>
<dbReference type="NCBIfam" id="TIGR04274">
    <property type="entry name" value="hypoxanDNAglyco"/>
    <property type="match status" value="1"/>
</dbReference>
<dbReference type="Gene3D" id="3.40.470.10">
    <property type="entry name" value="Uracil-DNA glycosylase-like domain"/>
    <property type="match status" value="1"/>
</dbReference>
<proteinExistence type="predicted"/>
<dbReference type="Proteomes" id="UP000060602">
    <property type="component" value="Chromosome"/>
</dbReference>
<protein>
    <submittedName>
        <fullName evidence="2">DNA-deoxyinosine glycosylase</fullName>
    </submittedName>
</protein>
<dbReference type="SUPFAM" id="SSF52141">
    <property type="entry name" value="Uracil-DNA glycosylase-like"/>
    <property type="match status" value="1"/>
</dbReference>